<name>A0A2J7R173_9NEOP</name>
<dbReference type="Proteomes" id="UP000235965">
    <property type="component" value="Unassembled WGS sequence"/>
</dbReference>
<accession>A0A2J7R173</accession>
<dbReference type="EMBL" id="NEVH01008213">
    <property type="protein sequence ID" value="PNF34574.1"/>
    <property type="molecule type" value="Genomic_DNA"/>
</dbReference>
<organism evidence="1 2">
    <name type="scientific">Cryptotermes secundus</name>
    <dbReference type="NCBI Taxonomy" id="105785"/>
    <lineage>
        <taxon>Eukaryota</taxon>
        <taxon>Metazoa</taxon>
        <taxon>Ecdysozoa</taxon>
        <taxon>Arthropoda</taxon>
        <taxon>Hexapoda</taxon>
        <taxon>Insecta</taxon>
        <taxon>Pterygota</taxon>
        <taxon>Neoptera</taxon>
        <taxon>Polyneoptera</taxon>
        <taxon>Dictyoptera</taxon>
        <taxon>Blattodea</taxon>
        <taxon>Blattoidea</taxon>
        <taxon>Termitoidae</taxon>
        <taxon>Kalotermitidae</taxon>
        <taxon>Cryptotermitinae</taxon>
        <taxon>Cryptotermes</taxon>
    </lineage>
</organism>
<dbReference type="InParanoid" id="A0A2J7R173"/>
<reference evidence="1 2" key="1">
    <citation type="submission" date="2017-12" db="EMBL/GenBank/DDBJ databases">
        <title>Hemimetabolous genomes reveal molecular basis of termite eusociality.</title>
        <authorList>
            <person name="Harrison M.C."/>
            <person name="Jongepier E."/>
            <person name="Robertson H.M."/>
            <person name="Arning N."/>
            <person name="Bitard-Feildel T."/>
            <person name="Chao H."/>
            <person name="Childers C.P."/>
            <person name="Dinh H."/>
            <person name="Doddapaneni H."/>
            <person name="Dugan S."/>
            <person name="Gowin J."/>
            <person name="Greiner C."/>
            <person name="Han Y."/>
            <person name="Hu H."/>
            <person name="Hughes D.S.T."/>
            <person name="Huylmans A.-K."/>
            <person name="Kemena C."/>
            <person name="Kremer L.P.M."/>
            <person name="Lee S.L."/>
            <person name="Lopez-Ezquerra A."/>
            <person name="Mallet L."/>
            <person name="Monroy-Kuhn J.M."/>
            <person name="Moser A."/>
            <person name="Murali S.C."/>
            <person name="Muzny D.M."/>
            <person name="Otani S."/>
            <person name="Piulachs M.-D."/>
            <person name="Poelchau M."/>
            <person name="Qu J."/>
            <person name="Schaub F."/>
            <person name="Wada-Katsumata A."/>
            <person name="Worley K.C."/>
            <person name="Xie Q."/>
            <person name="Ylla G."/>
            <person name="Poulsen M."/>
            <person name="Gibbs R.A."/>
            <person name="Schal C."/>
            <person name="Richards S."/>
            <person name="Belles X."/>
            <person name="Korb J."/>
            <person name="Bornberg-Bauer E."/>
        </authorList>
    </citation>
    <scope>NUCLEOTIDE SEQUENCE [LARGE SCALE GENOMIC DNA]</scope>
    <source>
        <tissue evidence="1">Whole body</tissue>
    </source>
</reference>
<comment type="caution">
    <text evidence="1">The sequence shown here is derived from an EMBL/GenBank/DDBJ whole genome shotgun (WGS) entry which is preliminary data.</text>
</comment>
<proteinExistence type="predicted"/>
<evidence type="ECO:0000313" key="1">
    <source>
        <dbReference type="EMBL" id="PNF34574.1"/>
    </source>
</evidence>
<keyword evidence="2" id="KW-1185">Reference proteome</keyword>
<evidence type="ECO:0000313" key="2">
    <source>
        <dbReference type="Proteomes" id="UP000235965"/>
    </source>
</evidence>
<gene>
    <name evidence="1" type="ORF">B7P43_G10635</name>
</gene>
<sequence length="49" mass="5829">MCYLPTMAPTYFAFFLTKTLNVTIQSFKDLLTLKLYPKFTYCKLFLVLH</sequence>
<dbReference type="AlphaFoldDB" id="A0A2J7R173"/>
<protein>
    <submittedName>
        <fullName evidence="1">Uncharacterized protein</fullName>
    </submittedName>
</protein>